<dbReference type="Gramene" id="KGN52298">
    <property type="protein sequence ID" value="KGN52298"/>
    <property type="gene ID" value="Csa_5G623620"/>
</dbReference>
<evidence type="ECO:0000313" key="2">
    <source>
        <dbReference type="Proteomes" id="UP000029981"/>
    </source>
</evidence>
<protein>
    <submittedName>
        <fullName evidence="1">Uncharacterized protein</fullName>
    </submittedName>
</protein>
<organism evidence="1 2">
    <name type="scientific">Cucumis sativus</name>
    <name type="common">Cucumber</name>
    <dbReference type="NCBI Taxonomy" id="3659"/>
    <lineage>
        <taxon>Eukaryota</taxon>
        <taxon>Viridiplantae</taxon>
        <taxon>Streptophyta</taxon>
        <taxon>Embryophyta</taxon>
        <taxon>Tracheophyta</taxon>
        <taxon>Spermatophyta</taxon>
        <taxon>Magnoliopsida</taxon>
        <taxon>eudicotyledons</taxon>
        <taxon>Gunneridae</taxon>
        <taxon>Pentapetalae</taxon>
        <taxon>rosids</taxon>
        <taxon>fabids</taxon>
        <taxon>Cucurbitales</taxon>
        <taxon>Cucurbitaceae</taxon>
        <taxon>Benincaseae</taxon>
        <taxon>Cucumis</taxon>
    </lineage>
</organism>
<gene>
    <name evidence="1" type="ORF">Csa_5G623620</name>
</gene>
<reference evidence="1 2" key="2">
    <citation type="journal article" date="2009" name="PLoS ONE">
        <title>An integrated genetic and cytogenetic map of the cucumber genome.</title>
        <authorList>
            <person name="Ren Y."/>
            <person name="Zhang Z."/>
            <person name="Liu J."/>
            <person name="Staub J.E."/>
            <person name="Han Y."/>
            <person name="Cheng Z."/>
            <person name="Li X."/>
            <person name="Lu J."/>
            <person name="Miao H."/>
            <person name="Kang H."/>
            <person name="Xie B."/>
            <person name="Gu X."/>
            <person name="Wang X."/>
            <person name="Du Y."/>
            <person name="Jin W."/>
            <person name="Huang S."/>
        </authorList>
    </citation>
    <scope>NUCLEOTIDE SEQUENCE [LARGE SCALE GENOMIC DNA]</scope>
    <source>
        <strain evidence="2">cv. 9930</strain>
    </source>
</reference>
<sequence length="78" mass="9225">MQNLSFLSKSKMKSVEILIQNLSRISLKYKVVNLRTTDLLFVRWHMKTQEKTRAVMYQMLQTNLSLSHQVSVFFLICS</sequence>
<proteinExistence type="predicted"/>
<accession>A0A0A0KRQ4</accession>
<dbReference type="AlphaFoldDB" id="A0A0A0KRQ4"/>
<keyword evidence="2" id="KW-1185">Reference proteome</keyword>
<dbReference type="Proteomes" id="UP000029981">
    <property type="component" value="Chromosome 5"/>
</dbReference>
<reference evidence="1 2" key="1">
    <citation type="journal article" date="2009" name="Nat. Genet.">
        <title>The genome of the cucumber, Cucumis sativus L.</title>
        <authorList>
            <person name="Huang S."/>
            <person name="Li R."/>
            <person name="Zhang Z."/>
            <person name="Li L."/>
            <person name="Gu X."/>
            <person name="Fan W."/>
            <person name="Lucas W.J."/>
            <person name="Wang X."/>
            <person name="Xie B."/>
            <person name="Ni P."/>
            <person name="Ren Y."/>
            <person name="Zhu H."/>
            <person name="Li J."/>
            <person name="Lin K."/>
            <person name="Jin W."/>
            <person name="Fei Z."/>
            <person name="Li G."/>
            <person name="Staub J."/>
            <person name="Kilian A."/>
            <person name="van der Vossen E.A."/>
            <person name="Wu Y."/>
            <person name="Guo J."/>
            <person name="He J."/>
            <person name="Jia Z."/>
            <person name="Ren Y."/>
            <person name="Tian G."/>
            <person name="Lu Y."/>
            <person name="Ruan J."/>
            <person name="Qian W."/>
            <person name="Wang M."/>
            <person name="Huang Q."/>
            <person name="Li B."/>
            <person name="Xuan Z."/>
            <person name="Cao J."/>
            <person name="Asan"/>
            <person name="Wu Z."/>
            <person name="Zhang J."/>
            <person name="Cai Q."/>
            <person name="Bai Y."/>
            <person name="Zhao B."/>
            <person name="Han Y."/>
            <person name="Li Y."/>
            <person name="Li X."/>
            <person name="Wang S."/>
            <person name="Shi Q."/>
            <person name="Liu S."/>
            <person name="Cho W.K."/>
            <person name="Kim J.Y."/>
            <person name="Xu Y."/>
            <person name="Heller-Uszynska K."/>
            <person name="Miao H."/>
            <person name="Cheng Z."/>
            <person name="Zhang S."/>
            <person name="Wu J."/>
            <person name="Yang Y."/>
            <person name="Kang H."/>
            <person name="Li M."/>
            <person name="Liang H."/>
            <person name="Ren X."/>
            <person name="Shi Z."/>
            <person name="Wen M."/>
            <person name="Jian M."/>
            <person name="Yang H."/>
            <person name="Zhang G."/>
            <person name="Yang Z."/>
            <person name="Chen R."/>
            <person name="Liu S."/>
            <person name="Li J."/>
            <person name="Ma L."/>
            <person name="Liu H."/>
            <person name="Zhou Y."/>
            <person name="Zhao J."/>
            <person name="Fang X."/>
            <person name="Li G."/>
            <person name="Fang L."/>
            <person name="Li Y."/>
            <person name="Liu D."/>
            <person name="Zheng H."/>
            <person name="Zhang Y."/>
            <person name="Qin N."/>
            <person name="Li Z."/>
            <person name="Yang G."/>
            <person name="Yang S."/>
            <person name="Bolund L."/>
            <person name="Kristiansen K."/>
            <person name="Zheng H."/>
            <person name="Li S."/>
            <person name="Zhang X."/>
            <person name="Yang H."/>
            <person name="Wang J."/>
            <person name="Sun R."/>
            <person name="Zhang B."/>
            <person name="Jiang S."/>
            <person name="Wang J."/>
            <person name="Du Y."/>
            <person name="Li S."/>
        </authorList>
    </citation>
    <scope>NUCLEOTIDE SEQUENCE [LARGE SCALE GENOMIC DNA]</scope>
    <source>
        <strain evidence="2">cv. 9930</strain>
    </source>
</reference>
<dbReference type="EMBL" id="CM002926">
    <property type="protein sequence ID" value="KGN52298.1"/>
    <property type="molecule type" value="Genomic_DNA"/>
</dbReference>
<reference evidence="1 2" key="4">
    <citation type="journal article" date="2011" name="BMC Genomics">
        <title>RNA-Seq improves annotation of protein-coding genes in the cucumber genome.</title>
        <authorList>
            <person name="Li Z."/>
            <person name="Zhang Z."/>
            <person name="Yan P."/>
            <person name="Huang S."/>
            <person name="Fei Z."/>
            <person name="Lin K."/>
        </authorList>
    </citation>
    <scope>NUCLEOTIDE SEQUENCE [LARGE SCALE GENOMIC DNA]</scope>
    <source>
        <strain evidence="2">cv. 9930</strain>
    </source>
</reference>
<name>A0A0A0KRQ4_CUCSA</name>
<reference evidence="1 2" key="3">
    <citation type="journal article" date="2010" name="BMC Genomics">
        <title>Transcriptome sequencing and comparative analysis of cucumber flowers with different sex types.</title>
        <authorList>
            <person name="Guo S."/>
            <person name="Zheng Y."/>
            <person name="Joung J.G."/>
            <person name="Liu S."/>
            <person name="Zhang Z."/>
            <person name="Crasta O.R."/>
            <person name="Sobral B.W."/>
            <person name="Xu Y."/>
            <person name="Huang S."/>
            <person name="Fei Z."/>
        </authorList>
    </citation>
    <scope>NUCLEOTIDE SEQUENCE [LARGE SCALE GENOMIC DNA]</scope>
    <source>
        <strain evidence="2">cv. 9930</strain>
    </source>
</reference>
<evidence type="ECO:0000313" key="1">
    <source>
        <dbReference type="EMBL" id="KGN52298.1"/>
    </source>
</evidence>